<protein>
    <submittedName>
        <fullName evidence="2">Uncharacterized protein</fullName>
    </submittedName>
</protein>
<evidence type="ECO:0000256" key="1">
    <source>
        <dbReference type="SAM" id="MobiDB-lite"/>
    </source>
</evidence>
<evidence type="ECO:0000313" key="3">
    <source>
        <dbReference type="Proteomes" id="UP001165080"/>
    </source>
</evidence>
<dbReference type="Proteomes" id="UP001165080">
    <property type="component" value="Unassembled WGS sequence"/>
</dbReference>
<feature type="region of interest" description="Disordered" evidence="1">
    <location>
        <begin position="122"/>
        <end position="147"/>
    </location>
</feature>
<reference evidence="2 3" key="1">
    <citation type="journal article" date="2023" name="Commun. Biol.">
        <title>Reorganization of the ancestral sex-determining regions during the evolution of trioecy in Pleodorina starrii.</title>
        <authorList>
            <person name="Takahashi K."/>
            <person name="Suzuki S."/>
            <person name="Kawai-Toyooka H."/>
            <person name="Yamamoto K."/>
            <person name="Hamaji T."/>
            <person name="Ootsuki R."/>
            <person name="Yamaguchi H."/>
            <person name="Kawachi M."/>
            <person name="Higashiyama T."/>
            <person name="Nozaki H."/>
        </authorList>
    </citation>
    <scope>NUCLEOTIDE SEQUENCE [LARGE SCALE GENOMIC DNA]</scope>
    <source>
        <strain evidence="2 3">NIES-4479</strain>
    </source>
</reference>
<feature type="region of interest" description="Disordered" evidence="1">
    <location>
        <begin position="29"/>
        <end position="49"/>
    </location>
</feature>
<accession>A0A9W6F7S8</accession>
<dbReference type="EMBL" id="BRXU01000028">
    <property type="protein sequence ID" value="GLC59474.1"/>
    <property type="molecule type" value="Genomic_DNA"/>
</dbReference>
<evidence type="ECO:0000313" key="2">
    <source>
        <dbReference type="EMBL" id="GLC59474.1"/>
    </source>
</evidence>
<proteinExistence type="predicted"/>
<organism evidence="2 3">
    <name type="scientific">Pleodorina starrii</name>
    <dbReference type="NCBI Taxonomy" id="330485"/>
    <lineage>
        <taxon>Eukaryota</taxon>
        <taxon>Viridiplantae</taxon>
        <taxon>Chlorophyta</taxon>
        <taxon>core chlorophytes</taxon>
        <taxon>Chlorophyceae</taxon>
        <taxon>CS clade</taxon>
        <taxon>Chlamydomonadales</taxon>
        <taxon>Volvocaceae</taxon>
        <taxon>Pleodorina</taxon>
    </lineage>
</organism>
<keyword evidence="3" id="KW-1185">Reference proteome</keyword>
<sequence>MPLKAASATDRNVAQASWREWAWARMSCSRTRRKAAAPPPPCGSGVTGACRSSQSWDQNSAAAAVATLSGCAAVALSGCGGSRSQTRDLGGPRRPWTCVTKSDASWGAVRVSAAGRKRACRLRRSTKATTAQQRWPSGLVEGGKSET</sequence>
<name>A0A9W6F7S8_9CHLO</name>
<gene>
    <name evidence="2" type="primary">PLESTB004375</name>
    <name evidence="2" type="ORF">PLESTB_001491300</name>
</gene>
<comment type="caution">
    <text evidence="2">The sequence shown here is derived from an EMBL/GenBank/DDBJ whole genome shotgun (WGS) entry which is preliminary data.</text>
</comment>
<dbReference type="AlphaFoldDB" id="A0A9W6F7S8"/>